<dbReference type="EMBL" id="LFYR01000621">
    <property type="protein sequence ID" value="KMZ72640.1"/>
    <property type="molecule type" value="Genomic_DNA"/>
</dbReference>
<keyword evidence="7" id="KW-1185">Reference proteome</keyword>
<dbReference type="GO" id="GO:0008233">
    <property type="term" value="F:peptidase activity"/>
    <property type="evidence" value="ECO:0007669"/>
    <property type="project" value="UniProtKB-KW"/>
</dbReference>
<dbReference type="InterPro" id="IPR032861">
    <property type="entry name" value="TAXi_N"/>
</dbReference>
<feature type="domain" description="Peptidase A1" evidence="5">
    <location>
        <begin position="89"/>
        <end position="193"/>
    </location>
</feature>
<dbReference type="AlphaFoldDB" id="A0A0K9PWR4"/>
<dbReference type="InterPro" id="IPR021109">
    <property type="entry name" value="Peptidase_aspartic_dom_sf"/>
</dbReference>
<evidence type="ECO:0000256" key="2">
    <source>
        <dbReference type="ARBA" id="ARBA00022670"/>
    </source>
</evidence>
<dbReference type="SUPFAM" id="SSF50630">
    <property type="entry name" value="Acid proteases"/>
    <property type="match status" value="1"/>
</dbReference>
<keyword evidence="3" id="KW-0378">Hydrolase</keyword>
<proteinExistence type="inferred from homology"/>
<dbReference type="Pfam" id="PF14543">
    <property type="entry name" value="TAXi_N"/>
    <property type="match status" value="1"/>
</dbReference>
<reference evidence="7" key="1">
    <citation type="journal article" date="2016" name="Nature">
        <title>The genome of the seagrass Zostera marina reveals angiosperm adaptation to the sea.</title>
        <authorList>
            <person name="Olsen J.L."/>
            <person name="Rouze P."/>
            <person name="Verhelst B."/>
            <person name="Lin Y.-C."/>
            <person name="Bayer T."/>
            <person name="Collen J."/>
            <person name="Dattolo E."/>
            <person name="De Paoli E."/>
            <person name="Dittami S."/>
            <person name="Maumus F."/>
            <person name="Michel G."/>
            <person name="Kersting A."/>
            <person name="Lauritano C."/>
            <person name="Lohaus R."/>
            <person name="Toepel M."/>
            <person name="Tonon T."/>
            <person name="Vanneste K."/>
            <person name="Amirebrahimi M."/>
            <person name="Brakel J."/>
            <person name="Bostroem C."/>
            <person name="Chovatia M."/>
            <person name="Grimwood J."/>
            <person name="Jenkins J.W."/>
            <person name="Jueterbock A."/>
            <person name="Mraz A."/>
            <person name="Stam W.T."/>
            <person name="Tice H."/>
            <person name="Bornberg-Bauer E."/>
            <person name="Green P.J."/>
            <person name="Pearson G.A."/>
            <person name="Procaccini G."/>
            <person name="Duarte C.M."/>
            <person name="Schmutz J."/>
            <person name="Reusch T.B.H."/>
            <person name="Van de Peer Y."/>
        </authorList>
    </citation>
    <scope>NUCLEOTIDE SEQUENCE [LARGE SCALE GENOMIC DNA]</scope>
    <source>
        <strain evidence="7">cv. Finnish</strain>
    </source>
</reference>
<dbReference type="PANTHER" id="PTHR47967">
    <property type="entry name" value="OS07G0603500 PROTEIN-RELATED"/>
    <property type="match status" value="1"/>
</dbReference>
<evidence type="ECO:0000313" key="7">
    <source>
        <dbReference type="Proteomes" id="UP000036987"/>
    </source>
</evidence>
<evidence type="ECO:0000256" key="3">
    <source>
        <dbReference type="ARBA" id="ARBA00022801"/>
    </source>
</evidence>
<keyword evidence="2 6" id="KW-0645">Protease</keyword>
<organism evidence="6 7">
    <name type="scientific">Zostera marina</name>
    <name type="common">Eelgrass</name>
    <dbReference type="NCBI Taxonomy" id="29655"/>
    <lineage>
        <taxon>Eukaryota</taxon>
        <taxon>Viridiplantae</taxon>
        <taxon>Streptophyta</taxon>
        <taxon>Embryophyta</taxon>
        <taxon>Tracheophyta</taxon>
        <taxon>Spermatophyta</taxon>
        <taxon>Magnoliopsida</taxon>
        <taxon>Liliopsida</taxon>
        <taxon>Zosteraceae</taxon>
        <taxon>Zostera</taxon>
    </lineage>
</organism>
<keyword evidence="4" id="KW-0732">Signal</keyword>
<evidence type="ECO:0000259" key="5">
    <source>
        <dbReference type="PROSITE" id="PS51767"/>
    </source>
</evidence>
<comment type="similarity">
    <text evidence="1">Belongs to the peptidase A1 family.</text>
</comment>
<gene>
    <name evidence="6" type="ORF">ZOSMA_160G00140</name>
</gene>
<feature type="signal peptide" evidence="4">
    <location>
        <begin position="1"/>
        <end position="19"/>
    </location>
</feature>
<dbReference type="OrthoDB" id="775830at2759"/>
<feature type="non-terminal residue" evidence="6">
    <location>
        <position position="193"/>
    </location>
</feature>
<dbReference type="Proteomes" id="UP000036987">
    <property type="component" value="Unassembled WGS sequence"/>
</dbReference>
<dbReference type="GO" id="GO:0006508">
    <property type="term" value="P:proteolysis"/>
    <property type="evidence" value="ECO:0007669"/>
    <property type="project" value="UniProtKB-KW"/>
</dbReference>
<dbReference type="InterPro" id="IPR051708">
    <property type="entry name" value="Plant_Aspart_Prot_A1"/>
</dbReference>
<dbReference type="InterPro" id="IPR033121">
    <property type="entry name" value="PEPTIDASE_A1"/>
</dbReference>
<feature type="chain" id="PRO_5005527958" evidence="4">
    <location>
        <begin position="20"/>
        <end position="193"/>
    </location>
</feature>
<protein>
    <submittedName>
        <fullName evidence="6">Eukaryotic aspartyl protease family protein</fullName>
    </submittedName>
</protein>
<comment type="caution">
    <text evidence="6">The sequence shown here is derived from an EMBL/GenBank/DDBJ whole genome shotgun (WGS) entry which is preliminary data.</text>
</comment>
<name>A0A0K9PWR4_ZOSMR</name>
<dbReference type="InterPro" id="IPR034164">
    <property type="entry name" value="Pepsin-like_dom"/>
</dbReference>
<evidence type="ECO:0000313" key="6">
    <source>
        <dbReference type="EMBL" id="KMZ72640.1"/>
    </source>
</evidence>
<dbReference type="CDD" id="cd05471">
    <property type="entry name" value="pepsin_like"/>
    <property type="match status" value="1"/>
</dbReference>
<accession>A0A0K9PWR4</accession>
<sequence length="193" mass="21552">MAIFIIFIISSFFLSHASSVDTRAKKLSFSVDYIHRDSPLSPFHNSSHTPYESLRESIDRDRFRLSSSKKSNDLSGSITSAVSPASFDYVMSISIGTPPFKFLALMDTGSDLNWMQCLPCDDCYPQDAPLFDPSRSSTFNELSCDFDEDCPAAFLRCGDDSKCRYLYPYTDGSYTKGVDSVDTFTFDSVSGNK</sequence>
<evidence type="ECO:0000256" key="4">
    <source>
        <dbReference type="SAM" id="SignalP"/>
    </source>
</evidence>
<evidence type="ECO:0000256" key="1">
    <source>
        <dbReference type="ARBA" id="ARBA00007447"/>
    </source>
</evidence>
<dbReference type="PROSITE" id="PS51767">
    <property type="entry name" value="PEPTIDASE_A1"/>
    <property type="match status" value="1"/>
</dbReference>
<dbReference type="PANTHER" id="PTHR47967:SF128">
    <property type="entry name" value="ASPARTIC PROTEINASE CDR1-LIKE"/>
    <property type="match status" value="1"/>
</dbReference>
<dbReference type="Gene3D" id="2.40.70.10">
    <property type="entry name" value="Acid Proteases"/>
    <property type="match status" value="1"/>
</dbReference>